<dbReference type="InterPro" id="IPR051423">
    <property type="entry name" value="CD225/Dispanin"/>
</dbReference>
<dbReference type="AlphaFoldDB" id="A0AA88TQL1"/>
<dbReference type="PANTHER" id="PTHR14948:SF46">
    <property type="entry name" value="DISPANIN SUBFAMILY A MEMBER 2B-LIKE-RELATED"/>
    <property type="match status" value="1"/>
</dbReference>
<dbReference type="EMBL" id="JAUYZG010000007">
    <property type="protein sequence ID" value="KAK2903533.1"/>
    <property type="molecule type" value="Genomic_DNA"/>
</dbReference>
<evidence type="ECO:0000256" key="1">
    <source>
        <dbReference type="ARBA" id="ARBA00004370"/>
    </source>
</evidence>
<evidence type="ECO:0000313" key="6">
    <source>
        <dbReference type="EMBL" id="KAK2903533.1"/>
    </source>
</evidence>
<gene>
    <name evidence="6" type="ORF">Q8A67_008246</name>
</gene>
<evidence type="ECO:0000256" key="3">
    <source>
        <dbReference type="ARBA" id="ARBA00022692"/>
    </source>
</evidence>
<comment type="subcellular location">
    <subcellularLocation>
        <location evidence="1">Membrane</location>
    </subcellularLocation>
</comment>
<comment type="caution">
    <text evidence="6">The sequence shown here is derived from an EMBL/GenBank/DDBJ whole genome shotgun (WGS) entry which is preliminary data.</text>
</comment>
<accession>A0AA88TQL1</accession>
<comment type="similarity">
    <text evidence="2">Belongs to the CD225/Dispanin family.</text>
</comment>
<name>A0AA88TQL1_9TELE</name>
<dbReference type="Proteomes" id="UP001187343">
    <property type="component" value="Unassembled WGS sequence"/>
</dbReference>
<proteinExistence type="inferred from homology"/>
<keyword evidence="5" id="KW-0472">Membrane</keyword>
<sequence length="151" mass="16297">MDLSQSFNQPQGAYKSSEKSVMLQPVAPPPVCQDNPASFPSSSAQASSGQTVVAVQPAVFVPAAPLANPMPEYTCYSIFTMLCCCFHLGTAALVYSVSTRIANYSGQRELAERNSKTARTLNHVAVAIGISFIAFIIIYSFVTVNNTYRYP</sequence>
<protein>
    <submittedName>
        <fullName evidence="6">Uncharacterized protein</fullName>
    </submittedName>
</protein>
<dbReference type="PANTHER" id="PTHR14948">
    <property type="entry name" value="NG5"/>
    <property type="match status" value="1"/>
</dbReference>
<keyword evidence="7" id="KW-1185">Reference proteome</keyword>
<organism evidence="6 7">
    <name type="scientific">Cirrhinus molitorella</name>
    <name type="common">mud carp</name>
    <dbReference type="NCBI Taxonomy" id="172907"/>
    <lineage>
        <taxon>Eukaryota</taxon>
        <taxon>Metazoa</taxon>
        <taxon>Chordata</taxon>
        <taxon>Craniata</taxon>
        <taxon>Vertebrata</taxon>
        <taxon>Euteleostomi</taxon>
        <taxon>Actinopterygii</taxon>
        <taxon>Neopterygii</taxon>
        <taxon>Teleostei</taxon>
        <taxon>Ostariophysi</taxon>
        <taxon>Cypriniformes</taxon>
        <taxon>Cyprinidae</taxon>
        <taxon>Labeoninae</taxon>
        <taxon>Labeonini</taxon>
        <taxon>Cirrhinus</taxon>
    </lineage>
</organism>
<evidence type="ECO:0000256" key="2">
    <source>
        <dbReference type="ARBA" id="ARBA00006843"/>
    </source>
</evidence>
<keyword evidence="4" id="KW-1133">Transmembrane helix</keyword>
<evidence type="ECO:0000313" key="7">
    <source>
        <dbReference type="Proteomes" id="UP001187343"/>
    </source>
</evidence>
<dbReference type="GO" id="GO:0016020">
    <property type="term" value="C:membrane"/>
    <property type="evidence" value="ECO:0007669"/>
    <property type="project" value="UniProtKB-SubCell"/>
</dbReference>
<reference evidence="6" key="1">
    <citation type="submission" date="2023-08" db="EMBL/GenBank/DDBJ databases">
        <title>Chromosome-level Genome Assembly of mud carp (Cirrhinus molitorella).</title>
        <authorList>
            <person name="Liu H."/>
        </authorList>
    </citation>
    <scope>NUCLEOTIDE SEQUENCE</scope>
    <source>
        <strain evidence="6">Prfri</strain>
        <tissue evidence="6">Muscle</tissue>
    </source>
</reference>
<dbReference type="InterPro" id="IPR007593">
    <property type="entry name" value="CD225/Dispanin_fam"/>
</dbReference>
<keyword evidence="3" id="KW-0812">Transmembrane</keyword>
<evidence type="ECO:0000256" key="5">
    <source>
        <dbReference type="ARBA" id="ARBA00023136"/>
    </source>
</evidence>
<dbReference type="Pfam" id="PF04505">
    <property type="entry name" value="CD225"/>
    <property type="match status" value="1"/>
</dbReference>
<evidence type="ECO:0000256" key="4">
    <source>
        <dbReference type="ARBA" id="ARBA00022989"/>
    </source>
</evidence>